<gene>
    <name evidence="3" type="ORF">VN97_g2113</name>
</gene>
<evidence type="ECO:0000259" key="2">
    <source>
        <dbReference type="Pfam" id="PF22980"/>
    </source>
</evidence>
<proteinExistence type="predicted"/>
<feature type="region of interest" description="Disordered" evidence="1">
    <location>
        <begin position="57"/>
        <end position="86"/>
    </location>
</feature>
<keyword evidence="4" id="KW-1185">Reference proteome</keyword>
<accession>A0AAI9TPN5</accession>
<dbReference type="AlphaFoldDB" id="A0AAI9TPN5"/>
<organism evidence="3 4">
    <name type="scientific">Penicillium thymicola</name>
    <dbReference type="NCBI Taxonomy" id="293382"/>
    <lineage>
        <taxon>Eukaryota</taxon>
        <taxon>Fungi</taxon>
        <taxon>Dikarya</taxon>
        <taxon>Ascomycota</taxon>
        <taxon>Pezizomycotina</taxon>
        <taxon>Eurotiomycetes</taxon>
        <taxon>Eurotiomycetidae</taxon>
        <taxon>Eurotiales</taxon>
        <taxon>Aspergillaceae</taxon>
        <taxon>Penicillium</taxon>
    </lineage>
</organism>
<evidence type="ECO:0000313" key="4">
    <source>
        <dbReference type="Proteomes" id="UP001227192"/>
    </source>
</evidence>
<evidence type="ECO:0000313" key="3">
    <source>
        <dbReference type="EMBL" id="KAJ9491147.1"/>
    </source>
</evidence>
<name>A0AAI9TPN5_PENTH</name>
<feature type="domain" description="Myb-like DNA-binding" evidence="2">
    <location>
        <begin position="27"/>
        <end position="57"/>
    </location>
</feature>
<reference evidence="3" key="1">
    <citation type="submission" date="2015-06" db="EMBL/GenBank/DDBJ databases">
        <authorList>
            <person name="Nguyen H."/>
        </authorList>
    </citation>
    <scope>NUCLEOTIDE SEQUENCE</scope>
    <source>
        <strain evidence="3">DAOM 180753</strain>
    </source>
</reference>
<comment type="caution">
    <text evidence="3">The sequence shown here is derived from an EMBL/GenBank/DDBJ whole genome shotgun (WGS) entry which is preliminary data.</text>
</comment>
<dbReference type="Pfam" id="PF22980">
    <property type="entry name" value="Myb_DNA-bind_8"/>
    <property type="match status" value="1"/>
</dbReference>
<sequence>MDKQSLTMAPANFKLNINVKAPTKAETQVDHETASKALGISKAACRMRFIRLQQKYGFKTKGKGTPRRQQAPAYTEKEATPTKESN</sequence>
<evidence type="ECO:0000256" key="1">
    <source>
        <dbReference type="SAM" id="MobiDB-lite"/>
    </source>
</evidence>
<reference evidence="3" key="2">
    <citation type="journal article" date="2016" name="Fungal Biol.">
        <title>Ochratoxin A production by Penicillium thymicola.</title>
        <authorList>
            <person name="Nguyen H.D.T."/>
            <person name="McMullin D.R."/>
            <person name="Ponomareva E."/>
            <person name="Riley R."/>
            <person name="Pomraning K.R."/>
            <person name="Baker S.E."/>
            <person name="Seifert K.A."/>
        </authorList>
    </citation>
    <scope>NUCLEOTIDE SEQUENCE</scope>
    <source>
        <strain evidence="3">DAOM 180753</strain>
    </source>
</reference>
<protein>
    <recommendedName>
        <fullName evidence="2">Myb-like DNA-binding domain-containing protein</fullName>
    </recommendedName>
</protein>
<dbReference type="InterPro" id="IPR054505">
    <property type="entry name" value="Myb_DNA-bind_8"/>
</dbReference>
<dbReference type="EMBL" id="LACB01000039">
    <property type="protein sequence ID" value="KAJ9491147.1"/>
    <property type="molecule type" value="Genomic_DNA"/>
</dbReference>
<dbReference type="Proteomes" id="UP001227192">
    <property type="component" value="Unassembled WGS sequence"/>
</dbReference>
<feature type="compositionally biased region" description="Basic and acidic residues" evidence="1">
    <location>
        <begin position="75"/>
        <end position="86"/>
    </location>
</feature>